<evidence type="ECO:0000259" key="1">
    <source>
        <dbReference type="Pfam" id="PF01814"/>
    </source>
</evidence>
<sequence>MNAIELLKADHEVVKQLLEEISSTSERAFKKRAELLKKIEMELSIHTTIEEEDFYPAFKEAGAKEELKMYHEAKEEHRAVEALVLPDLLKTDPGSVEFSGRIKVLKELLEHHIEEEEEEMFATATELMSEEQLETLGKQMEEKKKSLKKAA</sequence>
<dbReference type="PATRIC" id="fig|1461581.3.peg.676"/>
<accession>A0A078M416</accession>
<proteinExistence type="predicted"/>
<protein>
    <submittedName>
        <fullName evidence="2">Hemerythrin HHE cation binding domain-containing protein</fullName>
    </submittedName>
</protein>
<dbReference type="RefSeq" id="WP_044498330.1">
    <property type="nucleotide sequence ID" value="NZ_LK391969.1"/>
</dbReference>
<dbReference type="Pfam" id="PF01814">
    <property type="entry name" value="Hemerythrin"/>
    <property type="match status" value="1"/>
</dbReference>
<evidence type="ECO:0000313" key="2">
    <source>
        <dbReference type="EMBL" id="CEA02233.1"/>
    </source>
</evidence>
<dbReference type="OrthoDB" id="9793637at2"/>
<dbReference type="InterPro" id="IPR012312">
    <property type="entry name" value="Hemerythrin-like"/>
</dbReference>
<dbReference type="PANTHER" id="PTHR35585:SF1">
    <property type="entry name" value="HHE DOMAIN PROTEIN (AFU_ORTHOLOGUE AFUA_4G00730)"/>
    <property type="match status" value="1"/>
</dbReference>
<organism evidence="2">
    <name type="scientific">Pseudomonas saudimassiliensis</name>
    <dbReference type="NCBI Taxonomy" id="1461581"/>
    <lineage>
        <taxon>Bacteria</taxon>
        <taxon>Pseudomonadati</taxon>
        <taxon>Pseudomonadota</taxon>
        <taxon>Gammaproteobacteria</taxon>
        <taxon>Pseudomonadales</taxon>
        <taxon>Pseudomonadaceae</taxon>
        <taxon>Pseudomonas</taxon>
    </lineage>
</organism>
<dbReference type="PANTHER" id="PTHR35585">
    <property type="entry name" value="HHE DOMAIN PROTEIN (AFU_ORTHOLOGUE AFUA_4G00730)"/>
    <property type="match status" value="1"/>
</dbReference>
<dbReference type="EMBL" id="LM997413">
    <property type="protein sequence ID" value="CEA02233.1"/>
    <property type="molecule type" value="Genomic_DNA"/>
</dbReference>
<reference evidence="2" key="1">
    <citation type="submission" date="2014-07" db="EMBL/GenBank/DDBJ databases">
        <authorList>
            <person name="Urmite Genomes Urmite Genomes"/>
        </authorList>
    </citation>
    <scope>NUCLEOTIDE SEQUENCE</scope>
    <source>
        <strain evidence="2">12M76_air</strain>
    </source>
</reference>
<dbReference type="Gene3D" id="1.20.120.520">
    <property type="entry name" value="nmb1532 protein domain like"/>
    <property type="match status" value="1"/>
</dbReference>
<name>A0A078M416_9PSED</name>
<dbReference type="EMBL" id="LK391969">
    <property type="protein sequence ID" value="CEF25775.1"/>
    <property type="molecule type" value="Genomic_DNA"/>
</dbReference>
<feature type="domain" description="Hemerythrin-like" evidence="1">
    <location>
        <begin position="3"/>
        <end position="123"/>
    </location>
</feature>
<dbReference type="AlphaFoldDB" id="A0A078M416"/>
<gene>
    <name evidence="2" type="ORF">BN1049_00691</name>
</gene>